<reference evidence="3" key="1">
    <citation type="journal article" date="2020" name="Nature">
        <title>Giant virus diversity and host interactions through global metagenomics.</title>
        <authorList>
            <person name="Schulz F."/>
            <person name="Roux S."/>
            <person name="Paez-Espino D."/>
            <person name="Jungbluth S."/>
            <person name="Walsh D.A."/>
            <person name="Denef V.J."/>
            <person name="McMahon K.D."/>
            <person name="Konstantinidis K.T."/>
            <person name="Eloe-Fadrosh E.A."/>
            <person name="Kyrpides N.C."/>
            <person name="Woyke T."/>
        </authorList>
    </citation>
    <scope>NUCLEOTIDE SEQUENCE</scope>
    <source>
        <strain evidence="3">GVMAG-M-3300023184-165</strain>
    </source>
</reference>
<feature type="coiled-coil region" evidence="1">
    <location>
        <begin position="1338"/>
        <end position="1381"/>
    </location>
</feature>
<evidence type="ECO:0000256" key="2">
    <source>
        <dbReference type="SAM" id="MobiDB-lite"/>
    </source>
</evidence>
<feature type="region of interest" description="Disordered" evidence="2">
    <location>
        <begin position="1419"/>
        <end position="1443"/>
    </location>
</feature>
<feature type="region of interest" description="Disordered" evidence="2">
    <location>
        <begin position="559"/>
        <end position="618"/>
    </location>
</feature>
<accession>A0A6C0HPK0</accession>
<protein>
    <submittedName>
        <fullName evidence="3">Uncharacterized protein</fullName>
    </submittedName>
</protein>
<keyword evidence="1" id="KW-0175">Coiled coil</keyword>
<evidence type="ECO:0000256" key="1">
    <source>
        <dbReference type="SAM" id="Coils"/>
    </source>
</evidence>
<proteinExistence type="predicted"/>
<feature type="compositionally biased region" description="Acidic residues" evidence="2">
    <location>
        <begin position="595"/>
        <end position="614"/>
    </location>
</feature>
<sequence>MSSEPILAESSVPRSQSILKVDLKAVQNFGPNGVKKVVVPFKREEDMILLCLSNFLHDFVHDYNLSSMHKRVIKGDSYGLLQSLNIGINNPVFKIFQYESGSYGDPELYDDSKFEDVPAEPYSKSHSYLEYFNENAMEIPIQHGGKDVNAIRMKPEQLQIDGDGEQSEDDAIMTMEDYSKKFKLKSDIDSPLKTEETIATGIEEYAESLTYPLNAAFTSKKIYLSLTSKFLGNADFLGFYSSLNTFVVTYLGSNCGEESPEFLSILNPELDVKSEEMRNLVMFNSILCSIDCIASDLKKSSLNPGDIAMEYSFFSEIFAILRLAFVSVFNKTNKELKLDSLTILNSDLVTQQFIIYYMLFLNCTGVEEFNNVLKKQTGGQDGEEGEEEEETVPQPPYMVLDKTGPIEIRGYPDQDPEAYYGRPERKIYLGTESIFITHNNLLTTIARGMFVKLGIWDKIFSGMEGYSKDGGDIYKFGYKEMDLISYDKLMELYPNNPWNKAKPGSFNNELLIMQILILKNLLMEMSPSKTLTFGAKIDDQLKNYLDVFYNHYFVIKGQKTSKPPPKINDEALNNPDPNASIGPDTESMFSGENTIAEDENPEYSEEGDEDEEQFGGDGHGDGNGEIEMIELNKTHHINEIPQDPDVAEPPEDSALAEGQEEHVVEKTFSSFPDSEIVDPGRPPAMPIVFKNLKKMYQNNIYTMQNLQSSRIPAINIPFGSDVNTIYTLFELLTYNQTLMHKSGNQYNIPAPAFKFVINNAANIAANINGSKLLYTKRDKDEIQKVVDEVVAIADFQEELEKITEECDSIISEIAPLELRVAALSSLKRQNRIKISEYNELLKTQFDIKTIRNTRLIPCENKKYLIERVVKLNNEELLKGENWLKEWATNYKLWFDQCQPLFGLYRNLVRGTFCPTVSMMDAMFNCSLKYKASEPKEVGTTHFELKYESESKNPETGAPDRVISFGGVVLNYNETIGSAEQLNAKIDFDLACIDASTGINDVANISTFGMQVAESHDLKASVVYKSIIDKIKQIYSETYFMTVEEDLAESAGVDIKNSESRTTFLREKIDRMWSNMQIYRFENGIMQYSPKNFNKLLTATAIKTFGDFLQECLACMQWGGYVNSTDEFPDRVKSFISENGIDPIYRSVSEPDKIIPYDEHGNALRLGIQGDRPSGFRSIYILLNGDSGVNQQAIGGYIFTAANQKPSRSLLVSRASADETNNNIRKDKLRGKVVYVTRELPIIQEDRIRYLKSLQYKKILEKKNLLDKQTKEDFSPEVVGPIMQGSSSDADYKLIKPPLEIASMDEPYKTSNYSEWDDYETPRVLTETKKKAVEDPETIAKLEAKAQKAAALSEEKERIKAEKTAERELRSLELQGMKAEETATNKFIKETGELAEKRRLQARALNPTLSNDELLTKEEKGKLTRLQKKYPFPGGSRSISKKNIHVVKRRVSKKYRKFINKTRRKNKINKKQNNTRR</sequence>
<organism evidence="3">
    <name type="scientific">viral metagenome</name>
    <dbReference type="NCBI Taxonomy" id="1070528"/>
    <lineage>
        <taxon>unclassified sequences</taxon>
        <taxon>metagenomes</taxon>
        <taxon>organismal metagenomes</taxon>
    </lineage>
</organism>
<feature type="region of interest" description="Disordered" evidence="2">
    <location>
        <begin position="1457"/>
        <end position="1476"/>
    </location>
</feature>
<name>A0A6C0HPK0_9ZZZZ</name>
<evidence type="ECO:0000313" key="3">
    <source>
        <dbReference type="EMBL" id="QHT82628.1"/>
    </source>
</evidence>
<dbReference type="EMBL" id="MN740002">
    <property type="protein sequence ID" value="QHT82628.1"/>
    <property type="molecule type" value="Genomic_DNA"/>
</dbReference>